<keyword evidence="3" id="KW-1185">Reference proteome</keyword>
<feature type="compositionally biased region" description="Acidic residues" evidence="1">
    <location>
        <begin position="97"/>
        <end position="108"/>
    </location>
</feature>
<protein>
    <submittedName>
        <fullName evidence="2">(Mediterranean fruit fly) hypothetical protein</fullName>
    </submittedName>
</protein>
<organism evidence="2 3">
    <name type="scientific">Ceratitis capitata</name>
    <name type="common">Mediterranean fruit fly</name>
    <name type="synonym">Tephritis capitata</name>
    <dbReference type="NCBI Taxonomy" id="7213"/>
    <lineage>
        <taxon>Eukaryota</taxon>
        <taxon>Metazoa</taxon>
        <taxon>Ecdysozoa</taxon>
        <taxon>Arthropoda</taxon>
        <taxon>Hexapoda</taxon>
        <taxon>Insecta</taxon>
        <taxon>Pterygota</taxon>
        <taxon>Neoptera</taxon>
        <taxon>Endopterygota</taxon>
        <taxon>Diptera</taxon>
        <taxon>Brachycera</taxon>
        <taxon>Muscomorpha</taxon>
        <taxon>Tephritoidea</taxon>
        <taxon>Tephritidae</taxon>
        <taxon>Ceratitis</taxon>
        <taxon>Ceratitis</taxon>
    </lineage>
</organism>
<feature type="region of interest" description="Disordered" evidence="1">
    <location>
        <begin position="1"/>
        <end position="22"/>
    </location>
</feature>
<gene>
    <name evidence="2" type="ORF">CCAP1982_LOCUS13943</name>
</gene>
<evidence type="ECO:0000256" key="1">
    <source>
        <dbReference type="SAM" id="MobiDB-lite"/>
    </source>
</evidence>
<feature type="region of interest" description="Disordered" evidence="1">
    <location>
        <begin position="50"/>
        <end position="108"/>
    </location>
</feature>
<accession>A0A811V7L2</accession>
<reference evidence="2" key="1">
    <citation type="submission" date="2020-11" db="EMBL/GenBank/DDBJ databases">
        <authorList>
            <person name="Whitehead M."/>
        </authorList>
    </citation>
    <scope>NUCLEOTIDE SEQUENCE</scope>
    <source>
        <strain evidence="2">EGII</strain>
    </source>
</reference>
<comment type="caution">
    <text evidence="2">The sequence shown here is derived from an EMBL/GenBank/DDBJ whole genome shotgun (WGS) entry which is preliminary data.</text>
</comment>
<dbReference type="EMBL" id="CAJHJT010000034">
    <property type="protein sequence ID" value="CAD7005583.1"/>
    <property type="molecule type" value="Genomic_DNA"/>
</dbReference>
<evidence type="ECO:0000313" key="2">
    <source>
        <dbReference type="EMBL" id="CAD7005583.1"/>
    </source>
</evidence>
<dbReference type="Proteomes" id="UP000606786">
    <property type="component" value="Unassembled WGS sequence"/>
</dbReference>
<dbReference type="AlphaFoldDB" id="A0A811V7L2"/>
<evidence type="ECO:0000313" key="3">
    <source>
        <dbReference type="Proteomes" id="UP000606786"/>
    </source>
</evidence>
<proteinExistence type="predicted"/>
<name>A0A811V7L2_CERCA</name>
<sequence length="108" mass="12481">MKKRKKNNDNKNAKTRATDSLPQKKNECEQFICITCNTIVARKRKRKLQPMLLTNANEHGKGTDSNSNSNSKNKKYHCIAQSNAKRITFRVQSHKEEDEEDEGTETTR</sequence>